<dbReference type="OrthoDB" id="5788137at2759"/>
<name>A2F1V8_TRIV3</name>
<evidence type="ECO:0000256" key="4">
    <source>
        <dbReference type="ARBA" id="ARBA00022989"/>
    </source>
</evidence>
<dbReference type="InterPro" id="IPR001104">
    <property type="entry name" value="3-oxo-5_a-steroid_4-DH_C"/>
</dbReference>
<dbReference type="PANTHER" id="PTHR10556:SF43">
    <property type="entry name" value="STEROID 5-ALPHA-REDUCTASE DET2"/>
    <property type="match status" value="1"/>
</dbReference>
<dbReference type="VEuPathDB" id="TrichDB:TVAGG3_0505860"/>
<feature type="transmembrane region" description="Helical" evidence="6">
    <location>
        <begin position="96"/>
        <end position="115"/>
    </location>
</feature>
<dbReference type="GO" id="GO:0016020">
    <property type="term" value="C:membrane"/>
    <property type="evidence" value="ECO:0007669"/>
    <property type="project" value="UniProtKB-SubCell"/>
</dbReference>
<gene>
    <name evidence="8" type="ORF">TVAG_442140</name>
</gene>
<dbReference type="Pfam" id="PF02544">
    <property type="entry name" value="Steroid_dh"/>
    <property type="match status" value="1"/>
</dbReference>
<evidence type="ECO:0000256" key="2">
    <source>
        <dbReference type="ARBA" id="ARBA00007742"/>
    </source>
</evidence>
<dbReference type="GO" id="GO:0016491">
    <property type="term" value="F:oxidoreductase activity"/>
    <property type="evidence" value="ECO:0000318"/>
    <property type="project" value="GO_Central"/>
</dbReference>
<evidence type="ECO:0000259" key="7">
    <source>
        <dbReference type="Pfam" id="PF02544"/>
    </source>
</evidence>
<keyword evidence="4 6" id="KW-1133">Transmembrane helix</keyword>
<dbReference type="InParanoid" id="A2F1V8"/>
<feature type="transmembrane region" description="Helical" evidence="6">
    <location>
        <begin position="127"/>
        <end position="149"/>
    </location>
</feature>
<protein>
    <submittedName>
        <fullName evidence="8">3-oxo-5-alpha-steroid 4-dehydrogenase family protein</fullName>
    </submittedName>
</protein>
<comment type="subcellular location">
    <subcellularLocation>
        <location evidence="1">Membrane</location>
        <topology evidence="1">Multi-pass membrane protein</topology>
    </subcellularLocation>
</comment>
<dbReference type="SMR" id="A2F1V8"/>
<accession>A2F1V8</accession>
<proteinExistence type="inferred from homology"/>
<dbReference type="KEGG" id="tva:4758927"/>
<comment type="similarity">
    <text evidence="2">Belongs to the steroid 5-alpha reductase family.</text>
</comment>
<keyword evidence="5 6" id="KW-0472">Membrane</keyword>
<evidence type="ECO:0000313" key="9">
    <source>
        <dbReference type="Proteomes" id="UP000001542"/>
    </source>
</evidence>
<evidence type="ECO:0000256" key="3">
    <source>
        <dbReference type="ARBA" id="ARBA00022692"/>
    </source>
</evidence>
<keyword evidence="3 6" id="KW-0812">Transmembrane</keyword>
<dbReference type="GO" id="GO:0006629">
    <property type="term" value="P:lipid metabolic process"/>
    <property type="evidence" value="ECO:0007669"/>
    <property type="project" value="InterPro"/>
</dbReference>
<dbReference type="EMBL" id="DS113578">
    <property type="protein sequence ID" value="EAY01103.1"/>
    <property type="molecule type" value="Genomic_DNA"/>
</dbReference>
<evidence type="ECO:0000256" key="5">
    <source>
        <dbReference type="ARBA" id="ARBA00023136"/>
    </source>
</evidence>
<reference evidence="8" key="1">
    <citation type="submission" date="2006-10" db="EMBL/GenBank/DDBJ databases">
        <authorList>
            <person name="Amadeo P."/>
            <person name="Zhao Q."/>
            <person name="Wortman J."/>
            <person name="Fraser-Liggett C."/>
            <person name="Carlton J."/>
        </authorList>
    </citation>
    <scope>NUCLEOTIDE SEQUENCE</scope>
    <source>
        <strain evidence="8">G3</strain>
    </source>
</reference>
<dbReference type="Proteomes" id="UP000001542">
    <property type="component" value="Unassembled WGS sequence"/>
</dbReference>
<dbReference type="RefSeq" id="XP_001313955.1">
    <property type="nucleotide sequence ID" value="XM_001313950.1"/>
</dbReference>
<dbReference type="VEuPathDB" id="TrichDB:TVAG_442140"/>
<keyword evidence="9" id="KW-1185">Reference proteome</keyword>
<reference evidence="8" key="2">
    <citation type="journal article" date="2007" name="Science">
        <title>Draft genome sequence of the sexually transmitted pathogen Trichomonas vaginalis.</title>
        <authorList>
            <person name="Carlton J.M."/>
            <person name="Hirt R.P."/>
            <person name="Silva J.C."/>
            <person name="Delcher A.L."/>
            <person name="Schatz M."/>
            <person name="Zhao Q."/>
            <person name="Wortman J.R."/>
            <person name="Bidwell S.L."/>
            <person name="Alsmark U.C.M."/>
            <person name="Besteiro S."/>
            <person name="Sicheritz-Ponten T."/>
            <person name="Noel C.J."/>
            <person name="Dacks J.B."/>
            <person name="Foster P.G."/>
            <person name="Simillion C."/>
            <person name="Van de Peer Y."/>
            <person name="Miranda-Saavedra D."/>
            <person name="Barton G.J."/>
            <person name="Westrop G.D."/>
            <person name="Mueller S."/>
            <person name="Dessi D."/>
            <person name="Fiori P.L."/>
            <person name="Ren Q."/>
            <person name="Paulsen I."/>
            <person name="Zhang H."/>
            <person name="Bastida-Corcuera F.D."/>
            <person name="Simoes-Barbosa A."/>
            <person name="Brown M.T."/>
            <person name="Hayes R.D."/>
            <person name="Mukherjee M."/>
            <person name="Okumura C.Y."/>
            <person name="Schneider R."/>
            <person name="Smith A.J."/>
            <person name="Vanacova S."/>
            <person name="Villalvazo M."/>
            <person name="Haas B.J."/>
            <person name="Pertea M."/>
            <person name="Feldblyum T.V."/>
            <person name="Utterback T.R."/>
            <person name="Shu C.L."/>
            <person name="Osoegawa K."/>
            <person name="de Jong P.J."/>
            <person name="Hrdy I."/>
            <person name="Horvathova L."/>
            <person name="Zubacova Z."/>
            <person name="Dolezal P."/>
            <person name="Malik S.B."/>
            <person name="Logsdon J.M. Jr."/>
            <person name="Henze K."/>
            <person name="Gupta A."/>
            <person name="Wang C.C."/>
            <person name="Dunne R.L."/>
            <person name="Upcroft J.A."/>
            <person name="Upcroft P."/>
            <person name="White O."/>
            <person name="Salzberg S.L."/>
            <person name="Tang P."/>
            <person name="Chiu C.-H."/>
            <person name="Lee Y.-S."/>
            <person name="Embley T.M."/>
            <person name="Coombs G.H."/>
            <person name="Mottram J.C."/>
            <person name="Tachezy J."/>
            <person name="Fraser-Liggett C.M."/>
            <person name="Johnson P.J."/>
        </authorList>
    </citation>
    <scope>NUCLEOTIDE SEQUENCE [LARGE SCALE GENOMIC DNA]</scope>
    <source>
        <strain evidence="8">G3</strain>
    </source>
</reference>
<evidence type="ECO:0000313" key="8">
    <source>
        <dbReference type="EMBL" id="EAY01103.1"/>
    </source>
</evidence>
<feature type="transmembrane region" description="Helical" evidence="6">
    <location>
        <begin position="64"/>
        <end position="84"/>
    </location>
</feature>
<sequence>MFVPIPGIVDFANYLITDEYNEIFPIVNIVLAVFFFFYRFKRPCPYGRLRPQNKKLGAEISPKLAFMIFNLIPFAVTLYFRAYYRYLFSEIPLINIPIIFWLTVYLFRGTIYALLRSKFSNPWPVKTVIYFLLMNISKSILFVRCITFQNWELKGAYKITLCVLWVIAFLFGAKYDIQLTLKRFKNAKGYKFMKGGIYNLITCPNYFFEFLMNLFLILMIDNDIYSVAVFIWMLPNVLTRAETLHYWSKKFHKPNYPKNRASFIPFIKFESVLEAFLTTLEYGGF</sequence>
<dbReference type="AlphaFoldDB" id="A2F1V8"/>
<dbReference type="Gene3D" id="1.20.120.1630">
    <property type="match status" value="1"/>
</dbReference>
<feature type="domain" description="3-oxo-5-alpha-steroid 4-dehydrogenase C-terminal" evidence="7">
    <location>
        <begin position="131"/>
        <end position="267"/>
    </location>
</feature>
<dbReference type="PANTHER" id="PTHR10556">
    <property type="entry name" value="3-OXO-5-ALPHA-STEROID 4-DEHYDROGENASE"/>
    <property type="match status" value="1"/>
</dbReference>
<feature type="transmembrane region" description="Helical" evidence="6">
    <location>
        <begin position="196"/>
        <end position="218"/>
    </location>
</feature>
<evidence type="ECO:0000256" key="6">
    <source>
        <dbReference type="SAM" id="Phobius"/>
    </source>
</evidence>
<feature type="transmembrane region" description="Helical" evidence="6">
    <location>
        <begin position="23"/>
        <end position="40"/>
    </location>
</feature>
<dbReference type="InterPro" id="IPR039357">
    <property type="entry name" value="SRD5A/TECR"/>
</dbReference>
<evidence type="ECO:0000256" key="1">
    <source>
        <dbReference type="ARBA" id="ARBA00004141"/>
    </source>
</evidence>
<feature type="transmembrane region" description="Helical" evidence="6">
    <location>
        <begin position="155"/>
        <end position="175"/>
    </location>
</feature>
<organism evidence="8 9">
    <name type="scientific">Trichomonas vaginalis (strain ATCC PRA-98 / G3)</name>
    <dbReference type="NCBI Taxonomy" id="412133"/>
    <lineage>
        <taxon>Eukaryota</taxon>
        <taxon>Metamonada</taxon>
        <taxon>Parabasalia</taxon>
        <taxon>Trichomonadida</taxon>
        <taxon>Trichomonadidae</taxon>
        <taxon>Trichomonas</taxon>
    </lineage>
</organism>
<dbReference type="GO" id="GO:0016627">
    <property type="term" value="F:oxidoreductase activity, acting on the CH-CH group of donors"/>
    <property type="evidence" value="ECO:0007669"/>
    <property type="project" value="InterPro"/>
</dbReference>
<dbReference type="PROSITE" id="PS50244">
    <property type="entry name" value="S5A_REDUCTASE"/>
    <property type="match status" value="1"/>
</dbReference>